<dbReference type="AlphaFoldDB" id="A0A6N2K631"/>
<organism evidence="1">
    <name type="scientific">Salix viminalis</name>
    <name type="common">Common osier</name>
    <name type="synonym">Basket willow</name>
    <dbReference type="NCBI Taxonomy" id="40686"/>
    <lineage>
        <taxon>Eukaryota</taxon>
        <taxon>Viridiplantae</taxon>
        <taxon>Streptophyta</taxon>
        <taxon>Embryophyta</taxon>
        <taxon>Tracheophyta</taxon>
        <taxon>Spermatophyta</taxon>
        <taxon>Magnoliopsida</taxon>
        <taxon>eudicotyledons</taxon>
        <taxon>Gunneridae</taxon>
        <taxon>Pentapetalae</taxon>
        <taxon>rosids</taxon>
        <taxon>fabids</taxon>
        <taxon>Malpighiales</taxon>
        <taxon>Salicaceae</taxon>
        <taxon>Saliceae</taxon>
        <taxon>Salix</taxon>
    </lineage>
</organism>
<name>A0A6N2K631_SALVM</name>
<proteinExistence type="predicted"/>
<protein>
    <submittedName>
        <fullName evidence="1">Uncharacterized protein</fullName>
    </submittedName>
</protein>
<evidence type="ECO:0000313" key="1">
    <source>
        <dbReference type="EMBL" id="VFU23591.1"/>
    </source>
</evidence>
<sequence length="112" mass="12811">MRTQMPSQNVGVRYNKLGQKLARKAIFYEEVKLRLESILCSGMEDSRPLLDRFSDVGVLKIVGFQELDDRLGLMETPKPAQQELVQTFCPLVESPDSWRQSLHKPSYHAFAA</sequence>
<reference evidence="1" key="1">
    <citation type="submission" date="2019-03" db="EMBL/GenBank/DDBJ databases">
        <authorList>
            <person name="Mank J."/>
            <person name="Almeida P."/>
        </authorList>
    </citation>
    <scope>NUCLEOTIDE SEQUENCE</scope>
    <source>
        <strain evidence="1">78183</strain>
    </source>
</reference>
<gene>
    <name evidence="1" type="ORF">SVIM_LOCUS37103</name>
</gene>
<accession>A0A6N2K631</accession>
<dbReference type="EMBL" id="CAADRP010000114">
    <property type="protein sequence ID" value="VFU23591.1"/>
    <property type="molecule type" value="Genomic_DNA"/>
</dbReference>